<comment type="catalytic activity">
    <reaction evidence="7">
        <text>Couples ATP hydrolysis with the unwinding of duplex DNA by translocating in the 3'-5' direction.</text>
        <dbReference type="EC" id="5.6.2.4"/>
    </reaction>
</comment>
<dbReference type="Gene3D" id="3.40.50.300">
    <property type="entry name" value="P-loop containing nucleotide triphosphate hydrolases"/>
    <property type="match status" value="2"/>
</dbReference>
<evidence type="ECO:0000313" key="14">
    <source>
        <dbReference type="Proteomes" id="UP000807785"/>
    </source>
</evidence>
<evidence type="ECO:0000256" key="6">
    <source>
        <dbReference type="ARBA" id="ARBA00023235"/>
    </source>
</evidence>
<comment type="similarity">
    <text evidence="1">Belongs to the helicase family. UvrD subfamily.</text>
</comment>
<dbReference type="GO" id="GO:0016787">
    <property type="term" value="F:hydrolase activity"/>
    <property type="evidence" value="ECO:0007669"/>
    <property type="project" value="UniProtKB-UniRule"/>
</dbReference>
<dbReference type="Gene3D" id="1.10.10.160">
    <property type="match status" value="1"/>
</dbReference>
<evidence type="ECO:0000313" key="13">
    <source>
        <dbReference type="EMBL" id="MBK6973379.1"/>
    </source>
</evidence>
<dbReference type="PANTHER" id="PTHR11070:SF3">
    <property type="entry name" value="DNA 3'-5' HELICASE"/>
    <property type="match status" value="1"/>
</dbReference>
<dbReference type="SUPFAM" id="SSF52540">
    <property type="entry name" value="P-loop containing nucleoside triphosphate hydrolases"/>
    <property type="match status" value="1"/>
</dbReference>
<dbReference type="GO" id="GO:0000725">
    <property type="term" value="P:recombinational repair"/>
    <property type="evidence" value="ECO:0007669"/>
    <property type="project" value="TreeGrafter"/>
</dbReference>
<dbReference type="PROSITE" id="PS51198">
    <property type="entry name" value="UVRD_HELICASE_ATP_BIND"/>
    <property type="match status" value="1"/>
</dbReference>
<dbReference type="EC" id="5.6.2.4" evidence="8"/>
<evidence type="ECO:0000256" key="4">
    <source>
        <dbReference type="ARBA" id="ARBA00022806"/>
    </source>
</evidence>
<dbReference type="GO" id="GO:0043138">
    <property type="term" value="F:3'-5' DNA helicase activity"/>
    <property type="evidence" value="ECO:0007669"/>
    <property type="project" value="UniProtKB-EC"/>
</dbReference>
<keyword evidence="2 10" id="KW-0547">Nucleotide-binding</keyword>
<keyword evidence="5 10" id="KW-0067">ATP-binding</keyword>
<comment type="catalytic activity">
    <reaction evidence="9">
        <text>ATP + H2O = ADP + phosphate + H(+)</text>
        <dbReference type="Rhea" id="RHEA:13065"/>
        <dbReference type="ChEBI" id="CHEBI:15377"/>
        <dbReference type="ChEBI" id="CHEBI:15378"/>
        <dbReference type="ChEBI" id="CHEBI:30616"/>
        <dbReference type="ChEBI" id="CHEBI:43474"/>
        <dbReference type="ChEBI" id="CHEBI:456216"/>
        <dbReference type="EC" id="5.6.2.4"/>
    </reaction>
</comment>
<dbReference type="GO" id="GO:0005524">
    <property type="term" value="F:ATP binding"/>
    <property type="evidence" value="ECO:0007669"/>
    <property type="project" value="UniProtKB-UniRule"/>
</dbReference>
<feature type="domain" description="UvrD-like helicase ATP-binding" evidence="11">
    <location>
        <begin position="33"/>
        <end position="326"/>
    </location>
</feature>
<name>A0A9D7E3B8_9PROT</name>
<reference evidence="13" key="1">
    <citation type="submission" date="2020-10" db="EMBL/GenBank/DDBJ databases">
        <title>Connecting structure to function with the recovery of over 1000 high-quality activated sludge metagenome-assembled genomes encoding full-length rRNA genes using long-read sequencing.</title>
        <authorList>
            <person name="Singleton C.M."/>
            <person name="Petriglieri F."/>
            <person name="Kristensen J.M."/>
            <person name="Kirkegaard R.H."/>
            <person name="Michaelsen T.Y."/>
            <person name="Andersen M.H."/>
            <person name="Karst S.M."/>
            <person name="Dueholm M.S."/>
            <person name="Nielsen P.H."/>
            <person name="Albertsen M."/>
        </authorList>
    </citation>
    <scope>NUCLEOTIDE SEQUENCE</scope>
    <source>
        <strain evidence="13">Bjer_18-Q3-R1-45_BAT3C.347</strain>
    </source>
</reference>
<protein>
    <recommendedName>
        <fullName evidence="8">DNA 3'-5' helicase</fullName>
        <ecNumber evidence="8">5.6.2.4</ecNumber>
    </recommendedName>
</protein>
<dbReference type="CDD" id="cd17932">
    <property type="entry name" value="DEXQc_UvrD"/>
    <property type="match status" value="1"/>
</dbReference>
<dbReference type="InterPro" id="IPR000212">
    <property type="entry name" value="DNA_helicase_UvrD/REP"/>
</dbReference>
<organism evidence="13 14">
    <name type="scientific">Candidatus Methylophosphatis roskildensis</name>
    <dbReference type="NCBI Taxonomy" id="2899263"/>
    <lineage>
        <taxon>Bacteria</taxon>
        <taxon>Pseudomonadati</taxon>
        <taxon>Pseudomonadota</taxon>
        <taxon>Betaproteobacteria</taxon>
        <taxon>Nitrosomonadales</taxon>
        <taxon>Sterolibacteriaceae</taxon>
        <taxon>Candidatus Methylophosphatis</taxon>
    </lineage>
</organism>
<dbReference type="Proteomes" id="UP000807785">
    <property type="component" value="Unassembled WGS sequence"/>
</dbReference>
<evidence type="ECO:0000256" key="7">
    <source>
        <dbReference type="ARBA" id="ARBA00034617"/>
    </source>
</evidence>
<evidence type="ECO:0000256" key="10">
    <source>
        <dbReference type="PROSITE-ProRule" id="PRU00560"/>
    </source>
</evidence>
<feature type="binding site" evidence="10">
    <location>
        <begin position="54"/>
        <end position="61"/>
    </location>
    <ligand>
        <name>ATP</name>
        <dbReference type="ChEBI" id="CHEBI:30616"/>
    </ligand>
</feature>
<evidence type="ECO:0000256" key="3">
    <source>
        <dbReference type="ARBA" id="ARBA00022801"/>
    </source>
</evidence>
<dbReference type="AlphaFoldDB" id="A0A9D7E3B8"/>
<dbReference type="EMBL" id="JADJEV010000003">
    <property type="protein sequence ID" value="MBK6973379.1"/>
    <property type="molecule type" value="Genomic_DNA"/>
</dbReference>
<keyword evidence="6" id="KW-0413">Isomerase</keyword>
<comment type="caution">
    <text evidence="13">The sequence shown here is derived from an EMBL/GenBank/DDBJ whole genome shotgun (WGS) entry which is preliminary data.</text>
</comment>
<dbReference type="InterPro" id="IPR013986">
    <property type="entry name" value="DExx_box_DNA_helicase_dom_sf"/>
</dbReference>
<sequence>MSEESSAPVRPQRDALGVAPGAVAPYLATLNPAQLEAVRHGEDERDSPPLLIIAGAGSGKTNTLAHRVAHLIAKGGDPGRILLLTFSRRAAEEMTRRANRILAQVGSGIGRACLGGLPWSGTFHSVGARLLSEYAPSIGLSPGFTLHDREDSADLMNLVRHDLGLSAKSKRFPLKGTCLGIYSTVVNTRTGLTDVLLSAYPWCREWEADLKRLFLAYVEAKQAQQVLDYDDLLLYWSQFAAVPGLGRELGQRFDHVLVDEYQDTNRLQSEILLALKPDGRGLTVVGDDAQSIYAFRGATVRNILDFPAQFDPHARQVALERNYRSTQPILAAANGVIGLACEGFAKSLWSERPSTRLPLLVSVKDDADQAGYVVEQTLARREAGMKLKHQAVLFRTSHHSARLEVELTRRQIPFVKFGGLKFLEAAHVKDVLALVRWSQNLRDRVSGFRALQLLPGIGPKTAARIVENLAAAAPACALIAEQPVPESSRGAWQPFAALVESLGLPAPPWPASFEAACRWYEGELERLYEDAPQRQIDIDQLARMAATYPSRERFLTELTLDPPEATSAQAGVPLLDEDYLILSTIHSAKGQEWKAVTILNVVDGCIPSDMATGSTAEIDEERRLLYVGLTRAKDELDLIVPQRFYVTHQMGYGDRHVYASRSRFIPAALLSLFERRSWPVPAPALRGSAESRSEAIDLAKRMRAMWT</sequence>
<keyword evidence="4 10" id="KW-0347">Helicase</keyword>
<dbReference type="InterPro" id="IPR027417">
    <property type="entry name" value="P-loop_NTPase"/>
</dbReference>
<evidence type="ECO:0000256" key="1">
    <source>
        <dbReference type="ARBA" id="ARBA00009922"/>
    </source>
</evidence>
<evidence type="ECO:0000256" key="8">
    <source>
        <dbReference type="ARBA" id="ARBA00034808"/>
    </source>
</evidence>
<dbReference type="Pfam" id="PF00580">
    <property type="entry name" value="UvrD-helicase"/>
    <property type="match status" value="1"/>
</dbReference>
<dbReference type="InterPro" id="IPR014016">
    <property type="entry name" value="UvrD-like_ATP-bd"/>
</dbReference>
<dbReference type="Pfam" id="PF13361">
    <property type="entry name" value="UvrD_C"/>
    <property type="match status" value="2"/>
</dbReference>
<dbReference type="InterPro" id="IPR014017">
    <property type="entry name" value="DNA_helicase_UvrD-like_C"/>
</dbReference>
<dbReference type="PROSITE" id="PS51217">
    <property type="entry name" value="UVRD_HELICASE_CTER"/>
    <property type="match status" value="1"/>
</dbReference>
<feature type="domain" description="UvrD-like helicase C-terminal" evidence="12">
    <location>
        <begin position="327"/>
        <end position="590"/>
    </location>
</feature>
<dbReference type="GO" id="GO:0005829">
    <property type="term" value="C:cytosol"/>
    <property type="evidence" value="ECO:0007669"/>
    <property type="project" value="TreeGrafter"/>
</dbReference>
<dbReference type="GO" id="GO:0003677">
    <property type="term" value="F:DNA binding"/>
    <property type="evidence" value="ECO:0007669"/>
    <property type="project" value="InterPro"/>
</dbReference>
<gene>
    <name evidence="13" type="ORF">IPH26_10695</name>
</gene>
<proteinExistence type="inferred from homology"/>
<accession>A0A9D7E3B8</accession>
<evidence type="ECO:0000259" key="12">
    <source>
        <dbReference type="PROSITE" id="PS51217"/>
    </source>
</evidence>
<keyword evidence="3 10" id="KW-0378">Hydrolase</keyword>
<evidence type="ECO:0000256" key="5">
    <source>
        <dbReference type="ARBA" id="ARBA00022840"/>
    </source>
</evidence>
<dbReference type="PANTHER" id="PTHR11070">
    <property type="entry name" value="UVRD / RECB / PCRA DNA HELICASE FAMILY MEMBER"/>
    <property type="match status" value="1"/>
</dbReference>
<evidence type="ECO:0000256" key="9">
    <source>
        <dbReference type="ARBA" id="ARBA00048988"/>
    </source>
</evidence>
<evidence type="ECO:0000259" key="11">
    <source>
        <dbReference type="PROSITE" id="PS51198"/>
    </source>
</evidence>
<dbReference type="Gene3D" id="1.10.486.10">
    <property type="entry name" value="PCRA, domain 4"/>
    <property type="match status" value="1"/>
</dbReference>
<evidence type="ECO:0000256" key="2">
    <source>
        <dbReference type="ARBA" id="ARBA00022741"/>
    </source>
</evidence>